<proteinExistence type="predicted"/>
<reference evidence="2" key="1">
    <citation type="submission" date="2020-02" db="EMBL/GenBank/DDBJ databases">
        <authorList>
            <person name="Meier V. D."/>
        </authorList>
    </citation>
    <scope>NUCLEOTIDE SEQUENCE</scope>
    <source>
        <strain evidence="2">AVDCRST_MAG40</strain>
    </source>
</reference>
<feature type="compositionally biased region" description="Basic and acidic residues" evidence="1">
    <location>
        <begin position="28"/>
        <end position="41"/>
    </location>
</feature>
<dbReference type="EMBL" id="CADCTX010000919">
    <property type="protein sequence ID" value="CAA9358606.1"/>
    <property type="molecule type" value="Genomic_DNA"/>
</dbReference>
<sequence length="41" mass="4347">EPVPGQRPELRPAGQPRPGLVQLPVRSARGDGDEGRHHGAV</sequence>
<gene>
    <name evidence="2" type="ORF">AVDCRST_MAG40-3334</name>
</gene>
<feature type="non-terminal residue" evidence="2">
    <location>
        <position position="41"/>
    </location>
</feature>
<name>A0A6J4MFU5_9BACT</name>
<organism evidence="2">
    <name type="scientific">uncultured Gemmatimonadaceae bacterium</name>
    <dbReference type="NCBI Taxonomy" id="246130"/>
    <lineage>
        <taxon>Bacteria</taxon>
        <taxon>Pseudomonadati</taxon>
        <taxon>Gemmatimonadota</taxon>
        <taxon>Gemmatimonadia</taxon>
        <taxon>Gemmatimonadales</taxon>
        <taxon>Gemmatimonadaceae</taxon>
        <taxon>environmental samples</taxon>
    </lineage>
</organism>
<accession>A0A6J4MFU5</accession>
<feature type="region of interest" description="Disordered" evidence="1">
    <location>
        <begin position="1"/>
        <end position="41"/>
    </location>
</feature>
<dbReference type="AlphaFoldDB" id="A0A6J4MFU5"/>
<evidence type="ECO:0000256" key="1">
    <source>
        <dbReference type="SAM" id="MobiDB-lite"/>
    </source>
</evidence>
<evidence type="ECO:0000313" key="2">
    <source>
        <dbReference type="EMBL" id="CAA9358606.1"/>
    </source>
</evidence>
<protein>
    <submittedName>
        <fullName evidence="2">Uncharacterized protein</fullName>
    </submittedName>
</protein>
<feature type="non-terminal residue" evidence="2">
    <location>
        <position position="1"/>
    </location>
</feature>